<dbReference type="EMBL" id="VBQZ03000086">
    <property type="protein sequence ID" value="MXQ92793.1"/>
    <property type="molecule type" value="Genomic_DNA"/>
</dbReference>
<dbReference type="AlphaFoldDB" id="A0A6B0S0B1"/>
<dbReference type="Proteomes" id="UP000322234">
    <property type="component" value="Unassembled WGS sequence"/>
</dbReference>
<name>A0A6B0S0B1_9CETA</name>
<proteinExistence type="predicted"/>
<comment type="caution">
    <text evidence="1">The sequence shown here is derived from an EMBL/GenBank/DDBJ whole genome shotgun (WGS) entry which is preliminary data.</text>
</comment>
<gene>
    <name evidence="1" type="ORF">E5288_WYG010656</name>
</gene>
<evidence type="ECO:0000313" key="2">
    <source>
        <dbReference type="Proteomes" id="UP000322234"/>
    </source>
</evidence>
<accession>A0A6B0S0B1</accession>
<evidence type="ECO:0000313" key="1">
    <source>
        <dbReference type="EMBL" id="MXQ92793.1"/>
    </source>
</evidence>
<keyword evidence="2" id="KW-1185">Reference proteome</keyword>
<organism evidence="1 2">
    <name type="scientific">Bos mutus</name>
    <name type="common">wild yak</name>
    <dbReference type="NCBI Taxonomy" id="72004"/>
    <lineage>
        <taxon>Eukaryota</taxon>
        <taxon>Metazoa</taxon>
        <taxon>Chordata</taxon>
        <taxon>Craniata</taxon>
        <taxon>Vertebrata</taxon>
        <taxon>Euteleostomi</taxon>
        <taxon>Mammalia</taxon>
        <taxon>Eutheria</taxon>
        <taxon>Laurasiatheria</taxon>
        <taxon>Artiodactyla</taxon>
        <taxon>Ruminantia</taxon>
        <taxon>Pecora</taxon>
        <taxon>Bovidae</taxon>
        <taxon>Bovinae</taxon>
        <taxon>Bos</taxon>
    </lineage>
</organism>
<protein>
    <submittedName>
        <fullName evidence="1">Uncharacterized protein</fullName>
    </submittedName>
</protein>
<sequence length="115" mass="13159">MRWQRVDESLLVVMYEIRFKRGPTCTESGSCDFVWLRLPGFVRFFSVDYHRAEMTASQDEEESNYSSIFMSAPVNLIKLIGGKQCNVIEEGPQIHHNISAGKLDLSLMRGCVPRT</sequence>
<reference evidence="1" key="1">
    <citation type="submission" date="2019-10" db="EMBL/GenBank/DDBJ databases">
        <title>The sequence and de novo assembly of the wild yak genome.</title>
        <authorList>
            <person name="Liu Y."/>
        </authorList>
    </citation>
    <scope>NUCLEOTIDE SEQUENCE [LARGE SCALE GENOMIC DNA]</scope>
    <source>
        <strain evidence="1">WY2019</strain>
    </source>
</reference>